<organism evidence="5 6">
    <name type="scientific">Pseudosulfitobacter pseudonitzschiae</name>
    <dbReference type="NCBI Taxonomy" id="1402135"/>
    <lineage>
        <taxon>Bacteria</taxon>
        <taxon>Pseudomonadati</taxon>
        <taxon>Pseudomonadota</taxon>
        <taxon>Alphaproteobacteria</taxon>
        <taxon>Rhodobacterales</taxon>
        <taxon>Roseobacteraceae</taxon>
        <taxon>Pseudosulfitobacter</taxon>
    </lineage>
</organism>
<evidence type="ECO:0000256" key="2">
    <source>
        <dbReference type="ARBA" id="ARBA00011915"/>
    </source>
</evidence>
<dbReference type="CDD" id="cd06558">
    <property type="entry name" value="crotonase-like"/>
    <property type="match status" value="1"/>
</dbReference>
<dbReference type="Proteomes" id="UP000809337">
    <property type="component" value="Unassembled WGS sequence"/>
</dbReference>
<dbReference type="GO" id="GO:0005829">
    <property type="term" value="C:cytosol"/>
    <property type="evidence" value="ECO:0007669"/>
    <property type="project" value="TreeGrafter"/>
</dbReference>
<dbReference type="GO" id="GO:0006574">
    <property type="term" value="P:L-valine catabolic process"/>
    <property type="evidence" value="ECO:0007669"/>
    <property type="project" value="TreeGrafter"/>
</dbReference>
<reference evidence="5" key="1">
    <citation type="submission" date="2021-01" db="EMBL/GenBank/DDBJ databases">
        <title>Diatom-associated Roseobacters Show Island Model of Population Structure.</title>
        <authorList>
            <person name="Qu L."/>
            <person name="Feng X."/>
            <person name="Chen Y."/>
            <person name="Li L."/>
            <person name="Wang X."/>
            <person name="Hu Z."/>
            <person name="Wang H."/>
            <person name="Luo H."/>
        </authorList>
    </citation>
    <scope>NUCLEOTIDE SEQUENCE</scope>
    <source>
        <strain evidence="5">SM26-45</strain>
    </source>
</reference>
<proteinExistence type="predicted"/>
<dbReference type="Pfam" id="PF16113">
    <property type="entry name" value="ECH_2"/>
    <property type="match status" value="1"/>
</dbReference>
<evidence type="ECO:0000313" key="5">
    <source>
        <dbReference type="EMBL" id="MBM2353793.1"/>
    </source>
</evidence>
<dbReference type="RefSeq" id="WP_231032952.1">
    <property type="nucleotide sequence ID" value="NZ_JAJNGX010000002.1"/>
</dbReference>
<evidence type="ECO:0000313" key="6">
    <source>
        <dbReference type="Proteomes" id="UP000809337"/>
    </source>
</evidence>
<dbReference type="PANTHER" id="PTHR43176">
    <property type="entry name" value="3-HYDROXYISOBUTYRYL-COA HYDROLASE-RELATED"/>
    <property type="match status" value="1"/>
</dbReference>
<gene>
    <name evidence="5" type="ORF">JQX14_04565</name>
</gene>
<dbReference type="SUPFAM" id="SSF52096">
    <property type="entry name" value="ClpP/crotonase"/>
    <property type="match status" value="1"/>
</dbReference>
<dbReference type="NCBIfam" id="NF004127">
    <property type="entry name" value="PRK05617.1"/>
    <property type="match status" value="1"/>
</dbReference>
<dbReference type="InterPro" id="IPR045004">
    <property type="entry name" value="ECH_dom"/>
</dbReference>
<dbReference type="EC" id="3.1.2.4" evidence="2"/>
<comment type="catalytic activity">
    <reaction evidence="1">
        <text>3-hydroxy-2-methylpropanoyl-CoA + H2O = 3-hydroxy-2-methylpropanoate + CoA + H(+)</text>
        <dbReference type="Rhea" id="RHEA:20888"/>
        <dbReference type="ChEBI" id="CHEBI:11805"/>
        <dbReference type="ChEBI" id="CHEBI:15377"/>
        <dbReference type="ChEBI" id="CHEBI:15378"/>
        <dbReference type="ChEBI" id="CHEBI:57287"/>
        <dbReference type="ChEBI" id="CHEBI:57340"/>
        <dbReference type="EC" id="3.1.2.4"/>
    </reaction>
</comment>
<feature type="domain" description="Enoyl-CoA hydratase/isomerase" evidence="4">
    <location>
        <begin position="13"/>
        <end position="332"/>
    </location>
</feature>
<evidence type="ECO:0000256" key="1">
    <source>
        <dbReference type="ARBA" id="ARBA00001709"/>
    </source>
</evidence>
<evidence type="ECO:0000256" key="3">
    <source>
        <dbReference type="ARBA" id="ARBA00022801"/>
    </source>
</evidence>
<dbReference type="InterPro" id="IPR029045">
    <property type="entry name" value="ClpP/crotonase-like_dom_sf"/>
</dbReference>
<sequence length="348" mass="37689">MSDISIRTVGVAGRITLTRPKALNAMTYDMCLAIEDALDRWRDDDAVQLVIIDAEGDRAFCSGGDIADLYASGRKGDFAYGQKFWADEYRLNAKIFTYPKPVVSFLQGFVMGGGVGIGCHGSHRIVGKSSQIAMPEVGIGLIPDVGGTLMLALAPGRMGEYLGTTASRMGPSDAIFAGFADTYIPQLKWPNLIEQLETTGYTELLDTAAETPDTGPLQAQMDDINRHFGGEGLGDIKRSIEAEDSDFARAALKSLGRNSPLSMACTIEALHRLRGPSLTIEKALDLEYRFTSRAMEHGDFLEGIRAAIIDKDRSPNWQYADTDVPPSAVSKMLRPLGDMALKLGGKQT</sequence>
<dbReference type="Gene3D" id="3.90.226.10">
    <property type="entry name" value="2-enoyl-CoA Hydratase, Chain A, domain 1"/>
    <property type="match status" value="1"/>
</dbReference>
<dbReference type="GO" id="GO:0003860">
    <property type="term" value="F:3-hydroxyisobutyryl-CoA hydrolase activity"/>
    <property type="evidence" value="ECO:0007669"/>
    <property type="project" value="UniProtKB-EC"/>
</dbReference>
<accession>A0A9Q2NI52</accession>
<name>A0A9Q2NI52_9RHOB</name>
<evidence type="ECO:0000259" key="4">
    <source>
        <dbReference type="Pfam" id="PF16113"/>
    </source>
</evidence>
<protein>
    <recommendedName>
        <fullName evidence="2">3-hydroxyisobutyryl-CoA hydrolase</fullName>
        <ecNumber evidence="2">3.1.2.4</ecNumber>
    </recommendedName>
</protein>
<dbReference type="EMBL" id="JAFBWN010000002">
    <property type="protein sequence ID" value="MBM2353793.1"/>
    <property type="molecule type" value="Genomic_DNA"/>
</dbReference>
<dbReference type="PANTHER" id="PTHR43176:SF3">
    <property type="entry name" value="3-HYDROXYISOBUTYRYL-COA HYDROLASE, MITOCHONDRIAL"/>
    <property type="match status" value="1"/>
</dbReference>
<dbReference type="InterPro" id="IPR032259">
    <property type="entry name" value="HIBYL-CoA-H"/>
</dbReference>
<dbReference type="AlphaFoldDB" id="A0A9Q2NI52"/>
<keyword evidence="3" id="KW-0378">Hydrolase</keyword>
<comment type="caution">
    <text evidence="5">The sequence shown here is derived from an EMBL/GenBank/DDBJ whole genome shotgun (WGS) entry which is preliminary data.</text>
</comment>